<proteinExistence type="predicted"/>
<accession>X1R7D4</accession>
<evidence type="ECO:0008006" key="2">
    <source>
        <dbReference type="Google" id="ProtNLM"/>
    </source>
</evidence>
<organism evidence="1">
    <name type="scientific">marine sediment metagenome</name>
    <dbReference type="NCBI Taxonomy" id="412755"/>
    <lineage>
        <taxon>unclassified sequences</taxon>
        <taxon>metagenomes</taxon>
        <taxon>ecological metagenomes</taxon>
    </lineage>
</organism>
<feature type="non-terminal residue" evidence="1">
    <location>
        <position position="1"/>
    </location>
</feature>
<name>X1R7D4_9ZZZZ</name>
<gene>
    <name evidence="1" type="ORF">S12H4_09587</name>
</gene>
<sequence>SVLSSMKYNDIKKINKLYFAYQDVAKILSISEGSARVLCTRYVKQKYLIRLKRNFYILKERWDNITPNKRLELANILQVPSYISLMTALSFYEYTTQIQQKFIESISLVRTFTKDIEGVVFNYSRIKLDYYFGFSKKKQYIFCLS</sequence>
<reference evidence="1" key="1">
    <citation type="journal article" date="2014" name="Front. Microbiol.">
        <title>High frequency of phylogenetically diverse reductive dehalogenase-homologous genes in deep subseafloor sedimentary metagenomes.</title>
        <authorList>
            <person name="Kawai M."/>
            <person name="Futagami T."/>
            <person name="Toyoda A."/>
            <person name="Takaki Y."/>
            <person name="Nishi S."/>
            <person name="Hori S."/>
            <person name="Arai W."/>
            <person name="Tsubouchi T."/>
            <person name="Morono Y."/>
            <person name="Uchiyama I."/>
            <person name="Ito T."/>
            <person name="Fujiyama A."/>
            <person name="Inagaki F."/>
            <person name="Takami H."/>
        </authorList>
    </citation>
    <scope>NUCLEOTIDE SEQUENCE</scope>
    <source>
        <strain evidence="1">Expedition CK06-06</strain>
    </source>
</reference>
<dbReference type="AlphaFoldDB" id="X1R7D4"/>
<comment type="caution">
    <text evidence="1">The sequence shown here is derived from an EMBL/GenBank/DDBJ whole genome shotgun (WGS) entry which is preliminary data.</text>
</comment>
<evidence type="ECO:0000313" key="1">
    <source>
        <dbReference type="EMBL" id="GAI59050.1"/>
    </source>
</evidence>
<dbReference type="EMBL" id="BARW01003919">
    <property type="protein sequence ID" value="GAI59050.1"/>
    <property type="molecule type" value="Genomic_DNA"/>
</dbReference>
<protein>
    <recommendedName>
        <fullName evidence="2">AbiEi antitoxin C-terminal domain-containing protein</fullName>
    </recommendedName>
</protein>